<dbReference type="EMBL" id="QJNS01000014">
    <property type="protein sequence ID" value="RYO93883.1"/>
    <property type="molecule type" value="Genomic_DNA"/>
</dbReference>
<name>A0ABY0HI04_9PEZI</name>
<dbReference type="Proteomes" id="UP000294003">
    <property type="component" value="Unassembled WGS sequence"/>
</dbReference>
<evidence type="ECO:0000313" key="3">
    <source>
        <dbReference type="Proteomes" id="UP000294003"/>
    </source>
</evidence>
<reference evidence="2 3" key="1">
    <citation type="submission" date="2018-06" db="EMBL/GenBank/DDBJ databases">
        <title>Complete Genomes of Monosporascus.</title>
        <authorList>
            <person name="Robinson A.J."/>
            <person name="Natvig D.O."/>
        </authorList>
    </citation>
    <scope>NUCLEOTIDE SEQUENCE [LARGE SCALE GENOMIC DNA]</scope>
    <source>
        <strain evidence="2 3">CBS 609.92</strain>
    </source>
</reference>
<evidence type="ECO:0000313" key="2">
    <source>
        <dbReference type="EMBL" id="RYO93883.1"/>
    </source>
</evidence>
<gene>
    <name evidence="2" type="ORF">DL762_000838</name>
</gene>
<keyword evidence="3" id="KW-1185">Reference proteome</keyword>
<protein>
    <submittedName>
        <fullName evidence="2">Uncharacterized protein</fullName>
    </submittedName>
</protein>
<proteinExistence type="predicted"/>
<sequence length="81" mass="8962">MRVSRLARNSTEAAAGGSAKGKEHASGEQSSGTADIDELRYTWYEKAKMTFWQAEALYMATRAQGRVGQGLEMAYKYKPPL</sequence>
<evidence type="ECO:0000256" key="1">
    <source>
        <dbReference type="SAM" id="MobiDB-lite"/>
    </source>
</evidence>
<comment type="caution">
    <text evidence="2">The sequence shown here is derived from an EMBL/GenBank/DDBJ whole genome shotgun (WGS) entry which is preliminary data.</text>
</comment>
<accession>A0ABY0HI04</accession>
<feature type="region of interest" description="Disordered" evidence="1">
    <location>
        <begin position="1"/>
        <end position="33"/>
    </location>
</feature>
<organism evidence="2 3">
    <name type="scientific">Monosporascus cannonballus</name>
    <dbReference type="NCBI Taxonomy" id="155416"/>
    <lineage>
        <taxon>Eukaryota</taxon>
        <taxon>Fungi</taxon>
        <taxon>Dikarya</taxon>
        <taxon>Ascomycota</taxon>
        <taxon>Pezizomycotina</taxon>
        <taxon>Sordariomycetes</taxon>
        <taxon>Xylariomycetidae</taxon>
        <taxon>Xylariales</taxon>
        <taxon>Xylariales incertae sedis</taxon>
        <taxon>Monosporascus</taxon>
    </lineage>
</organism>